<dbReference type="NCBIfam" id="TIGR03150">
    <property type="entry name" value="fabF"/>
    <property type="match status" value="1"/>
</dbReference>
<dbReference type="InterPro" id="IPR000352">
    <property type="entry name" value="Pep_chain_release_fac_I"/>
</dbReference>
<evidence type="ECO:0000256" key="5">
    <source>
        <dbReference type="ARBA" id="ARBA00022679"/>
    </source>
</evidence>
<dbReference type="GO" id="GO:0005739">
    <property type="term" value="C:mitochondrion"/>
    <property type="evidence" value="ECO:0007669"/>
    <property type="project" value="TreeGrafter"/>
</dbReference>
<feature type="compositionally biased region" description="Basic residues" evidence="13">
    <location>
        <begin position="185"/>
        <end position="196"/>
    </location>
</feature>
<keyword evidence="6" id="KW-0276">Fatty acid metabolism</keyword>
<evidence type="ECO:0000256" key="10">
    <source>
        <dbReference type="ARBA" id="ARBA00044350"/>
    </source>
</evidence>
<evidence type="ECO:0000256" key="4">
    <source>
        <dbReference type="ARBA" id="ARBA00022516"/>
    </source>
</evidence>
<keyword evidence="8" id="KW-0275">Fatty acid biosynthesis</keyword>
<evidence type="ECO:0000256" key="8">
    <source>
        <dbReference type="ARBA" id="ARBA00023160"/>
    </source>
</evidence>
<evidence type="ECO:0000256" key="1">
    <source>
        <dbReference type="ARBA" id="ARBA00005194"/>
    </source>
</evidence>
<dbReference type="AlphaFoldDB" id="A0A9W8D030"/>
<dbReference type="FunFam" id="3.40.47.10:FF:000015">
    <property type="entry name" value="3-oxoacyl-[acyl-carrier-protein] synthase, mitochondrial"/>
    <property type="match status" value="1"/>
</dbReference>
<feature type="region of interest" description="Disordered" evidence="13">
    <location>
        <begin position="156"/>
        <end position="197"/>
    </location>
</feature>
<organism evidence="15 16">
    <name type="scientific">Coemansia biformis</name>
    <dbReference type="NCBI Taxonomy" id="1286918"/>
    <lineage>
        <taxon>Eukaryota</taxon>
        <taxon>Fungi</taxon>
        <taxon>Fungi incertae sedis</taxon>
        <taxon>Zoopagomycota</taxon>
        <taxon>Kickxellomycotina</taxon>
        <taxon>Kickxellomycetes</taxon>
        <taxon>Kickxellales</taxon>
        <taxon>Kickxellaceae</taxon>
        <taxon>Coemansia</taxon>
    </lineage>
</organism>
<feature type="domain" description="Ketosynthase family 3 (KS3)" evidence="14">
    <location>
        <begin position="234"/>
        <end position="661"/>
    </location>
</feature>
<dbReference type="EC" id="2.3.1.41" evidence="3"/>
<dbReference type="FunFam" id="3.40.47.10:FF:000024">
    <property type="entry name" value="3-oxoacyl-[acyl-carrier-protein] synthase, mitochondrial"/>
    <property type="match status" value="1"/>
</dbReference>
<dbReference type="InterPro" id="IPR000794">
    <property type="entry name" value="Beta-ketoacyl_synthase"/>
</dbReference>
<comment type="similarity">
    <text evidence="2 12">Belongs to the thiolase-like superfamily. Beta-ketoacyl-ACP synthases family.</text>
</comment>
<dbReference type="InterPro" id="IPR017568">
    <property type="entry name" value="3-oxoacyl-ACP_synth-2"/>
</dbReference>
<dbReference type="InterPro" id="IPR020841">
    <property type="entry name" value="PKS_Beta-ketoAc_synthase_dom"/>
</dbReference>
<dbReference type="PROSITE" id="PS00745">
    <property type="entry name" value="RF_PROK_I"/>
    <property type="match status" value="1"/>
</dbReference>
<dbReference type="InterPro" id="IPR014031">
    <property type="entry name" value="Ketoacyl_synth_C"/>
</dbReference>
<evidence type="ECO:0000256" key="6">
    <source>
        <dbReference type="ARBA" id="ARBA00022832"/>
    </source>
</evidence>
<dbReference type="GO" id="GO:0032543">
    <property type="term" value="P:mitochondrial translation"/>
    <property type="evidence" value="ECO:0007669"/>
    <property type="project" value="UniProtKB-ARBA"/>
</dbReference>
<dbReference type="EMBL" id="JANBOI010000060">
    <property type="protein sequence ID" value="KAJ1734717.1"/>
    <property type="molecule type" value="Genomic_DNA"/>
</dbReference>
<dbReference type="InterPro" id="IPR018201">
    <property type="entry name" value="Ketoacyl_synth_AS"/>
</dbReference>
<evidence type="ECO:0000313" key="16">
    <source>
        <dbReference type="Proteomes" id="UP001143981"/>
    </source>
</evidence>
<evidence type="ECO:0000313" key="15">
    <source>
        <dbReference type="EMBL" id="KAJ1734717.1"/>
    </source>
</evidence>
<dbReference type="GO" id="GO:0004315">
    <property type="term" value="F:3-oxoacyl-[acyl-carrier-protein] synthase activity"/>
    <property type="evidence" value="ECO:0007669"/>
    <property type="project" value="UniProtKB-EC"/>
</dbReference>
<dbReference type="PROSITE" id="PS52004">
    <property type="entry name" value="KS3_2"/>
    <property type="match status" value="1"/>
</dbReference>
<evidence type="ECO:0000256" key="13">
    <source>
        <dbReference type="SAM" id="MobiDB-lite"/>
    </source>
</evidence>
<dbReference type="PROSITE" id="PS00606">
    <property type="entry name" value="KS3_1"/>
    <property type="match status" value="1"/>
</dbReference>
<keyword evidence="4" id="KW-0444">Lipid biosynthesis</keyword>
<evidence type="ECO:0000256" key="2">
    <source>
        <dbReference type="ARBA" id="ARBA00008467"/>
    </source>
</evidence>
<keyword evidence="5 12" id="KW-0808">Transferase</keyword>
<name>A0A9W8D030_9FUNG</name>
<proteinExistence type="inferred from homology"/>
<evidence type="ECO:0000256" key="9">
    <source>
        <dbReference type="ARBA" id="ARBA00023315"/>
    </source>
</evidence>
<dbReference type="Pfam" id="PF00472">
    <property type="entry name" value="RF-1"/>
    <property type="match status" value="1"/>
</dbReference>
<dbReference type="PANTHER" id="PTHR11712:SF336">
    <property type="entry name" value="3-OXOACYL-[ACYL-CARRIER-PROTEIN] SYNTHASE, MITOCHONDRIAL"/>
    <property type="match status" value="1"/>
</dbReference>
<protein>
    <recommendedName>
        <fullName evidence="11">3-oxoacyl-[acyl-carrier-protein] synthase, mitochondrial</fullName>
        <ecNumber evidence="3">2.3.1.41</ecNumber>
    </recommendedName>
    <alternativeName>
        <fullName evidence="10">Beta-ketoacyl-ACP synthase</fullName>
    </alternativeName>
</protein>
<accession>A0A9W8D030</accession>
<evidence type="ECO:0000256" key="12">
    <source>
        <dbReference type="RuleBase" id="RU003694"/>
    </source>
</evidence>
<dbReference type="OrthoDB" id="5334845at2759"/>
<comment type="caution">
    <text evidence="15">The sequence shown here is derived from an EMBL/GenBank/DDBJ whole genome shotgun (WGS) entry which is preliminary data.</text>
</comment>
<dbReference type="Gene3D" id="3.30.160.20">
    <property type="match status" value="1"/>
</dbReference>
<dbReference type="SUPFAM" id="SSF53901">
    <property type="entry name" value="Thiolase-like"/>
    <property type="match status" value="2"/>
</dbReference>
<keyword evidence="9 15" id="KW-0012">Acyltransferase</keyword>
<reference evidence="15" key="1">
    <citation type="submission" date="2022-07" db="EMBL/GenBank/DDBJ databases">
        <title>Phylogenomic reconstructions and comparative analyses of Kickxellomycotina fungi.</title>
        <authorList>
            <person name="Reynolds N.K."/>
            <person name="Stajich J.E."/>
            <person name="Barry K."/>
            <person name="Grigoriev I.V."/>
            <person name="Crous P."/>
            <person name="Smith M.E."/>
        </authorList>
    </citation>
    <scope>NUCLEOTIDE SEQUENCE</scope>
    <source>
        <strain evidence="15">BCRC 34381</strain>
    </source>
</reference>
<keyword evidence="16" id="KW-1185">Reference proteome</keyword>
<feature type="compositionally biased region" description="Basic and acidic residues" evidence="13">
    <location>
        <begin position="175"/>
        <end position="184"/>
    </location>
</feature>
<evidence type="ECO:0000256" key="7">
    <source>
        <dbReference type="ARBA" id="ARBA00023098"/>
    </source>
</evidence>
<comment type="pathway">
    <text evidence="1">Lipid metabolism; fatty acid biosynthesis.</text>
</comment>
<dbReference type="CDD" id="cd00834">
    <property type="entry name" value="KAS_I_II"/>
    <property type="match status" value="1"/>
</dbReference>
<dbReference type="Pfam" id="PF02801">
    <property type="entry name" value="Ketoacyl-synt_C"/>
    <property type="match status" value="1"/>
</dbReference>
<dbReference type="PANTHER" id="PTHR11712">
    <property type="entry name" value="POLYKETIDE SYNTHASE-RELATED"/>
    <property type="match status" value="1"/>
</dbReference>
<dbReference type="Pfam" id="PF00109">
    <property type="entry name" value="ketoacyl-synt"/>
    <property type="match status" value="1"/>
</dbReference>
<evidence type="ECO:0000256" key="3">
    <source>
        <dbReference type="ARBA" id="ARBA00013191"/>
    </source>
</evidence>
<dbReference type="SUPFAM" id="SSF110916">
    <property type="entry name" value="Peptidyl-tRNA hydrolase domain-like"/>
    <property type="match status" value="1"/>
</dbReference>
<dbReference type="Proteomes" id="UP001143981">
    <property type="component" value="Unassembled WGS sequence"/>
</dbReference>
<dbReference type="GO" id="GO:0006633">
    <property type="term" value="P:fatty acid biosynthetic process"/>
    <property type="evidence" value="ECO:0007669"/>
    <property type="project" value="UniProtKB-KW"/>
</dbReference>
<gene>
    <name evidence="15" type="primary">CEM1</name>
    <name evidence="15" type="ORF">LPJ61_000919</name>
</gene>
<keyword evidence="7" id="KW-0443">Lipid metabolism</keyword>
<dbReference type="SMART" id="SM00825">
    <property type="entry name" value="PKS_KS"/>
    <property type="match status" value="1"/>
</dbReference>
<dbReference type="Gene3D" id="3.40.47.10">
    <property type="match status" value="1"/>
</dbReference>
<dbReference type="InterPro" id="IPR016039">
    <property type="entry name" value="Thiolase-like"/>
</dbReference>
<dbReference type="NCBIfam" id="NF005589">
    <property type="entry name" value="PRK07314.1"/>
    <property type="match status" value="1"/>
</dbReference>
<evidence type="ECO:0000259" key="14">
    <source>
        <dbReference type="PROSITE" id="PS52004"/>
    </source>
</evidence>
<sequence>MLGACGRWRRAVLLRAPATPPLPLLLRGASTRSHSSGYPTLDDIPPEDVEAVRRFREKFSRATVPYKGFQVTFHRSSGAGGQNVNKVSTKVFMRFDLAAQTWLPSYVQRRMRELDAGRINSRGEYLITSEKTRSQRHNIEDCLDRLWQQIDRAAALPKAPSQETAERVRSLKNAEQARDREAKQRRSKRKAGRRGGPHQLRAACFSYRLLHAPLGQRATATRTQMAATGTQMAARRVVVTGLGVVAPVGVGVRHAWQSILAGASGVRSLATEMPGTGFEAVQPQIAGTVPRAGGSASGAFDPKEWLAPGDAKRMALFSQYAVCAAEQALADAEWTGASDEERERTGVCFGTGIGSLEDIVASSGQLAAGGMRKVSPMFVPRTLCNMAAGNISIRYGFYGPNHAVSTACTTGAHAIGDAMRFIQYGDADVMLAGAAEAPVHPLAIAGFARAKALALGYNDRPAAASRPFDRDRAGFVVSEGAAALVLEDLAHARKRGARIYAELCGYGLSGDGHHITAPPPDGAGAQRAMRRAIQVARLDAARIGYINAHATSTPMGDEIENRAIKAVFAGLGADPRRLAVSSTKSATGHLLGAAGAVEAVFTVLAVCNNVAPPTLNLDAADAAAGFDLNYVPHVAQERTIDAALTNSFGFGGTNASLVFAKHDLH</sequence>
<dbReference type="InterPro" id="IPR014030">
    <property type="entry name" value="Ketoacyl_synth_N"/>
</dbReference>
<evidence type="ECO:0000256" key="11">
    <source>
        <dbReference type="ARBA" id="ARBA00072686"/>
    </source>
</evidence>
<dbReference type="GO" id="GO:0003747">
    <property type="term" value="F:translation release factor activity"/>
    <property type="evidence" value="ECO:0007669"/>
    <property type="project" value="InterPro"/>
</dbReference>